<keyword evidence="1" id="KW-1133">Transmembrane helix</keyword>
<reference evidence="2" key="1">
    <citation type="submission" date="2014-09" db="EMBL/GenBank/DDBJ databases">
        <authorList>
            <person name="Magalhaes I.L.F."/>
            <person name="Oliveira U."/>
            <person name="Santos F.R."/>
            <person name="Vidigal T.H.D.A."/>
            <person name="Brescovit A.D."/>
            <person name="Santos A.J."/>
        </authorList>
    </citation>
    <scope>NUCLEOTIDE SEQUENCE</scope>
    <source>
        <tissue evidence="2">Shoot tissue taken approximately 20 cm above the soil surface</tissue>
    </source>
</reference>
<dbReference type="EMBL" id="GBRH01163207">
    <property type="protein sequence ID" value="JAE34689.1"/>
    <property type="molecule type" value="Transcribed_RNA"/>
</dbReference>
<keyword evidence="1" id="KW-0812">Transmembrane</keyword>
<sequence>MISASSKQRSSLIGRGRPMEFVNPASFTTFLTSSIGALTLIFSSVKS</sequence>
<keyword evidence="1" id="KW-0472">Membrane</keyword>
<evidence type="ECO:0000256" key="1">
    <source>
        <dbReference type="SAM" id="Phobius"/>
    </source>
</evidence>
<feature type="transmembrane region" description="Helical" evidence="1">
    <location>
        <begin position="21"/>
        <end position="42"/>
    </location>
</feature>
<evidence type="ECO:0000313" key="2">
    <source>
        <dbReference type="EMBL" id="JAE34689.1"/>
    </source>
</evidence>
<proteinExistence type="predicted"/>
<protein>
    <submittedName>
        <fullName evidence="2">Uncharacterized protein</fullName>
    </submittedName>
</protein>
<organism evidence="2">
    <name type="scientific">Arundo donax</name>
    <name type="common">Giant reed</name>
    <name type="synonym">Donax arundinaceus</name>
    <dbReference type="NCBI Taxonomy" id="35708"/>
    <lineage>
        <taxon>Eukaryota</taxon>
        <taxon>Viridiplantae</taxon>
        <taxon>Streptophyta</taxon>
        <taxon>Embryophyta</taxon>
        <taxon>Tracheophyta</taxon>
        <taxon>Spermatophyta</taxon>
        <taxon>Magnoliopsida</taxon>
        <taxon>Liliopsida</taxon>
        <taxon>Poales</taxon>
        <taxon>Poaceae</taxon>
        <taxon>PACMAD clade</taxon>
        <taxon>Arundinoideae</taxon>
        <taxon>Arundineae</taxon>
        <taxon>Arundo</taxon>
    </lineage>
</organism>
<name>A0A0A9HFV9_ARUDO</name>
<dbReference type="AlphaFoldDB" id="A0A0A9HFV9"/>
<reference evidence="2" key="2">
    <citation type="journal article" date="2015" name="Data Brief">
        <title>Shoot transcriptome of the giant reed, Arundo donax.</title>
        <authorList>
            <person name="Barrero R.A."/>
            <person name="Guerrero F.D."/>
            <person name="Moolhuijzen P."/>
            <person name="Goolsby J.A."/>
            <person name="Tidwell J."/>
            <person name="Bellgard S.E."/>
            <person name="Bellgard M.I."/>
        </authorList>
    </citation>
    <scope>NUCLEOTIDE SEQUENCE</scope>
    <source>
        <tissue evidence="2">Shoot tissue taken approximately 20 cm above the soil surface</tissue>
    </source>
</reference>
<accession>A0A0A9HFV9</accession>